<dbReference type="AlphaFoldDB" id="A0A2I0I2U6"/>
<gene>
    <name evidence="1" type="ORF">CRG98_041304</name>
</gene>
<protein>
    <submittedName>
        <fullName evidence="1">Uncharacterized protein</fullName>
    </submittedName>
</protein>
<evidence type="ECO:0000313" key="1">
    <source>
        <dbReference type="EMBL" id="PKI38309.1"/>
    </source>
</evidence>
<proteinExistence type="predicted"/>
<sequence>MEPPRSCLLQPCRVHRATSLVPLARLLGLLTRTSLLSCTASSRNHLACASCNLPGLLTRSSLLSCTASSLSHLLRASCNLAGSANPCELSFLHRKFAEPPPSCLLQPCRVCQPVRVYFLAQQVRRATSLVHVATSPSLLTCASLLSCTTSSPSHLARASSNLAGSANRCEFIFHHRKFAEPPRSCLLQHCRVCHHAGASCNLTESANPCQFTFLHRKFAEPPPSCLLQPYPVCQPVRVHFLALQVRRTTTLVLLAILPGLLTLASLLSITASSSSRLARASCNIAGSANPYEFNFLHSKFAEPARSWLVQPRWQVRRATSLVPLPTLPGLIPVRVLFLPPQVHRATSLVPLARLLGLLTRTRLLSCTASSRNHLACASCNLAGSANPCELTFLHRKFAEPPRSCLFQPCRVSYPCEFYFFHRRFTEPPRSCLLQDCWVC</sequence>
<dbReference type="Proteomes" id="UP000233551">
    <property type="component" value="Unassembled WGS sequence"/>
</dbReference>
<organism evidence="1 2">
    <name type="scientific">Punica granatum</name>
    <name type="common">Pomegranate</name>
    <dbReference type="NCBI Taxonomy" id="22663"/>
    <lineage>
        <taxon>Eukaryota</taxon>
        <taxon>Viridiplantae</taxon>
        <taxon>Streptophyta</taxon>
        <taxon>Embryophyta</taxon>
        <taxon>Tracheophyta</taxon>
        <taxon>Spermatophyta</taxon>
        <taxon>Magnoliopsida</taxon>
        <taxon>eudicotyledons</taxon>
        <taxon>Gunneridae</taxon>
        <taxon>Pentapetalae</taxon>
        <taxon>rosids</taxon>
        <taxon>malvids</taxon>
        <taxon>Myrtales</taxon>
        <taxon>Lythraceae</taxon>
        <taxon>Punica</taxon>
    </lineage>
</organism>
<accession>A0A2I0I2U6</accession>
<evidence type="ECO:0000313" key="2">
    <source>
        <dbReference type="Proteomes" id="UP000233551"/>
    </source>
</evidence>
<reference evidence="1 2" key="1">
    <citation type="submission" date="2017-11" db="EMBL/GenBank/DDBJ databases">
        <title>De-novo sequencing of pomegranate (Punica granatum L.) genome.</title>
        <authorList>
            <person name="Akparov Z."/>
            <person name="Amiraslanov A."/>
            <person name="Hajiyeva S."/>
            <person name="Abbasov M."/>
            <person name="Kaur K."/>
            <person name="Hamwieh A."/>
            <person name="Solovyev V."/>
            <person name="Salamov A."/>
            <person name="Braich B."/>
            <person name="Kosarev P."/>
            <person name="Mahmoud A."/>
            <person name="Hajiyev E."/>
            <person name="Babayeva S."/>
            <person name="Izzatullayeva V."/>
            <person name="Mammadov A."/>
            <person name="Mammadov A."/>
            <person name="Sharifova S."/>
            <person name="Ojaghi J."/>
            <person name="Eynullazada K."/>
            <person name="Bayramov B."/>
            <person name="Abdulazimova A."/>
            <person name="Shahmuradov I."/>
        </authorList>
    </citation>
    <scope>NUCLEOTIDE SEQUENCE [LARGE SCALE GENOMIC DNA]</scope>
    <source>
        <strain evidence="2">cv. AG2017</strain>
        <tissue evidence="1">Leaf</tissue>
    </source>
</reference>
<name>A0A2I0I2U6_PUNGR</name>
<dbReference type="EMBL" id="PGOL01004153">
    <property type="protein sequence ID" value="PKI38309.1"/>
    <property type="molecule type" value="Genomic_DNA"/>
</dbReference>
<comment type="caution">
    <text evidence="1">The sequence shown here is derived from an EMBL/GenBank/DDBJ whole genome shotgun (WGS) entry which is preliminary data.</text>
</comment>
<keyword evidence="2" id="KW-1185">Reference proteome</keyword>